<dbReference type="PRINTS" id="PR00411">
    <property type="entry name" value="PNDRDTASEI"/>
</dbReference>
<dbReference type="RefSeq" id="WP_310126082.1">
    <property type="nucleotide sequence ID" value="NZ_JAVDRP010000016.1"/>
</dbReference>
<dbReference type="EMBL" id="JAVDRP010000016">
    <property type="protein sequence ID" value="MDR6412260.1"/>
    <property type="molecule type" value="Genomic_DNA"/>
</dbReference>
<dbReference type="GO" id="GO:0008860">
    <property type="term" value="F:ferredoxin-NAD+ reductase activity"/>
    <property type="evidence" value="ECO:0007669"/>
    <property type="project" value="UniProtKB-EC"/>
</dbReference>
<evidence type="ECO:0000256" key="3">
    <source>
        <dbReference type="ARBA" id="ARBA00022827"/>
    </source>
</evidence>
<gene>
    <name evidence="7" type="ORF">J2804_005695</name>
</gene>
<dbReference type="Pfam" id="PF14759">
    <property type="entry name" value="Reductase_C"/>
    <property type="match status" value="1"/>
</dbReference>
<comment type="caution">
    <text evidence="7">The sequence shown here is derived from an EMBL/GenBank/DDBJ whole genome shotgun (WGS) entry which is preliminary data.</text>
</comment>
<dbReference type="GO" id="GO:0051213">
    <property type="term" value="F:dioxygenase activity"/>
    <property type="evidence" value="ECO:0007669"/>
    <property type="project" value="UniProtKB-KW"/>
</dbReference>
<organism evidence="7 8">
    <name type="scientific">Paraburkholderia terricola</name>
    <dbReference type="NCBI Taxonomy" id="169427"/>
    <lineage>
        <taxon>Bacteria</taxon>
        <taxon>Pseudomonadati</taxon>
        <taxon>Pseudomonadota</taxon>
        <taxon>Betaproteobacteria</taxon>
        <taxon>Burkholderiales</taxon>
        <taxon>Burkholderiaceae</taxon>
        <taxon>Paraburkholderia</taxon>
    </lineage>
</organism>
<keyword evidence="2" id="KW-0285">Flavoprotein</keyword>
<evidence type="ECO:0000256" key="4">
    <source>
        <dbReference type="ARBA" id="ARBA00023002"/>
    </source>
</evidence>
<dbReference type="PANTHER" id="PTHR43557">
    <property type="entry name" value="APOPTOSIS-INDUCING FACTOR 1"/>
    <property type="match status" value="1"/>
</dbReference>
<dbReference type="SUPFAM" id="SSF51905">
    <property type="entry name" value="FAD/NAD(P)-binding domain"/>
    <property type="match status" value="2"/>
</dbReference>
<dbReference type="SUPFAM" id="SSF55424">
    <property type="entry name" value="FAD/NAD-linked reductases, dimerisation (C-terminal) domain"/>
    <property type="match status" value="1"/>
</dbReference>
<keyword evidence="4 7" id="KW-0560">Oxidoreductase</keyword>
<feature type="domain" description="FAD/NAD(P)-binding" evidence="5">
    <location>
        <begin position="5"/>
        <end position="302"/>
    </location>
</feature>
<dbReference type="InterPro" id="IPR016156">
    <property type="entry name" value="FAD/NAD-linked_Rdtase_dimer_sf"/>
</dbReference>
<dbReference type="Proteomes" id="UP001264340">
    <property type="component" value="Unassembled WGS sequence"/>
</dbReference>
<feature type="domain" description="Reductase C-terminal" evidence="6">
    <location>
        <begin position="321"/>
        <end position="407"/>
    </location>
</feature>
<reference evidence="7 8" key="1">
    <citation type="submission" date="2023-07" db="EMBL/GenBank/DDBJ databases">
        <title>Sorghum-associated microbial communities from plants grown in Nebraska, USA.</title>
        <authorList>
            <person name="Schachtman D."/>
        </authorList>
    </citation>
    <scope>NUCLEOTIDE SEQUENCE [LARGE SCALE GENOMIC DNA]</scope>
    <source>
        <strain evidence="7 8">DS1316</strain>
    </source>
</reference>
<protein>
    <submittedName>
        <fullName evidence="7">3-phenylpropionate/trans-cinnamate dioxygenase ferredoxin reductase subunit</fullName>
        <ecNumber evidence="7">1.18.1.3</ecNumber>
    </submittedName>
</protein>
<keyword evidence="3" id="KW-0274">FAD</keyword>
<accession>A0ABU1M0I4</accession>
<evidence type="ECO:0000256" key="1">
    <source>
        <dbReference type="ARBA" id="ARBA00001974"/>
    </source>
</evidence>
<name>A0ABU1M0I4_9BURK</name>
<dbReference type="PRINTS" id="PR00368">
    <property type="entry name" value="FADPNR"/>
</dbReference>
<evidence type="ECO:0000313" key="7">
    <source>
        <dbReference type="EMBL" id="MDR6412260.1"/>
    </source>
</evidence>
<evidence type="ECO:0000313" key="8">
    <source>
        <dbReference type="Proteomes" id="UP001264340"/>
    </source>
</evidence>
<dbReference type="Gene3D" id="3.50.50.60">
    <property type="entry name" value="FAD/NAD(P)-binding domain"/>
    <property type="match status" value="2"/>
</dbReference>
<keyword evidence="7" id="KW-0223">Dioxygenase</keyword>
<dbReference type="EC" id="1.18.1.3" evidence="7"/>
<keyword evidence="8" id="KW-1185">Reference proteome</keyword>
<evidence type="ECO:0000256" key="2">
    <source>
        <dbReference type="ARBA" id="ARBA00022630"/>
    </source>
</evidence>
<evidence type="ECO:0000259" key="6">
    <source>
        <dbReference type="Pfam" id="PF14759"/>
    </source>
</evidence>
<dbReference type="PANTHER" id="PTHR43557:SF2">
    <property type="entry name" value="RIESKE DOMAIN-CONTAINING PROTEIN-RELATED"/>
    <property type="match status" value="1"/>
</dbReference>
<comment type="cofactor">
    <cofactor evidence="1">
        <name>FAD</name>
        <dbReference type="ChEBI" id="CHEBI:57692"/>
    </cofactor>
</comment>
<dbReference type="Pfam" id="PF07992">
    <property type="entry name" value="Pyr_redox_2"/>
    <property type="match status" value="1"/>
</dbReference>
<dbReference type="InterPro" id="IPR028202">
    <property type="entry name" value="Reductase_C"/>
</dbReference>
<evidence type="ECO:0000259" key="5">
    <source>
        <dbReference type="Pfam" id="PF07992"/>
    </source>
</evidence>
<dbReference type="InterPro" id="IPR023753">
    <property type="entry name" value="FAD/NAD-binding_dom"/>
</dbReference>
<dbReference type="Gene3D" id="3.30.390.30">
    <property type="match status" value="1"/>
</dbReference>
<dbReference type="InterPro" id="IPR050446">
    <property type="entry name" value="FAD-oxidoreductase/Apoptosis"/>
</dbReference>
<proteinExistence type="predicted"/>
<sequence length="409" mass="43835">MDTERVIVIGAGHSGCKAAQALRKQGWTGPITMVGKEGCAPYDRPPLSKAVLLGKKAHDQCSFFPLDWYSKNGIDLVLGRIVTRIDAANKAVLLDNGEVHRYRKLLIATGAELNVLPVAGADLAGVEALRTPDQAARIAACLQEGKRIVVIGAGFIGLEVAAAAIEKKCHVEVVEAAPVALGRSLPATVSDALISFHRAKGVGFRFGTGVSAIEGTSHAECVVLSDGSRIPCDSMVYGIGVRPSTNLARDAGLAVENGIVVNKYLQTSEDDIFACGDVTNYFCGLFNQPMRMESWKNAEEQAEVVARNIIGQSVSYEHVPWFWSNQYDLTLQVAGLPALGTRHTERSVGSSKLYLSQTDDGKVVGVCGLGSVREIAMPMRQAKNLVQTRHHVDASEFADESRPLEPLAD</sequence>
<dbReference type="InterPro" id="IPR036188">
    <property type="entry name" value="FAD/NAD-bd_sf"/>
</dbReference>